<comment type="caution">
    <text evidence="3">The sequence shown here is derived from an EMBL/GenBank/DDBJ whole genome shotgun (WGS) entry which is preliminary data.</text>
</comment>
<protein>
    <recommendedName>
        <fullName evidence="6">DUF3108 domain-containing protein</fullName>
    </recommendedName>
</protein>
<reference evidence="2 5" key="3">
    <citation type="submission" date="2023-07" db="EMBL/GenBank/DDBJ databases">
        <title>Genome content predicts the carbon catabolic preferences of heterotrophic bacteria.</title>
        <authorList>
            <person name="Gralka M."/>
        </authorList>
    </citation>
    <scope>NUCLEOTIDE SEQUENCE [LARGE SCALE GENOMIC DNA]</scope>
    <source>
        <strain evidence="2 5">4G03</strain>
    </source>
</reference>
<dbReference type="InterPro" id="IPR021457">
    <property type="entry name" value="DUF3108"/>
</dbReference>
<feature type="signal peptide" evidence="1">
    <location>
        <begin position="1"/>
        <end position="21"/>
    </location>
</feature>
<evidence type="ECO:0000313" key="3">
    <source>
        <dbReference type="EMBL" id="PHN96484.1"/>
    </source>
</evidence>
<name>A0A2G1BRA9_9FLAO</name>
<dbReference type="EMBL" id="PDUU01000016">
    <property type="protein sequence ID" value="PHN96484.1"/>
    <property type="molecule type" value="Genomic_DNA"/>
</dbReference>
<gene>
    <name evidence="3" type="ORF">CSC81_14110</name>
    <name evidence="2" type="ORF">Q8W23_05350</name>
</gene>
<dbReference type="Pfam" id="PF11306">
    <property type="entry name" value="DUF3108"/>
    <property type="match status" value="1"/>
</dbReference>
<reference evidence="3 4" key="1">
    <citation type="journal article" date="2016" name="Nat. Commun.">
        <title>Microbial interactions lead to rapid micro-scale successions on model marine particles.</title>
        <authorList>
            <person name="Datta M.S."/>
            <person name="Sliwerska E."/>
            <person name="Gore J."/>
            <person name="Polz M.F."/>
            <person name="Cordero O.X."/>
        </authorList>
    </citation>
    <scope>NUCLEOTIDE SEQUENCE [LARGE SCALE GENOMIC DNA]</scope>
    <source>
        <strain evidence="3 4">4G03</strain>
    </source>
</reference>
<dbReference type="Proteomes" id="UP001242342">
    <property type="component" value="Unassembled WGS sequence"/>
</dbReference>
<evidence type="ECO:0000256" key="1">
    <source>
        <dbReference type="SAM" id="SignalP"/>
    </source>
</evidence>
<evidence type="ECO:0008006" key="6">
    <source>
        <dbReference type="Google" id="ProtNLM"/>
    </source>
</evidence>
<sequence>MIRVFKYALLLALSTSIKTFAQENFLTPSNTKIDKQFVKNESYEMTWFMLKDTIKIEIGKVFTDIKKKKKEILITTTVNMNRSTSKWVDSTIVKAKNLAPIYHSSFNQQRDMVLNFGKKVTGYYSNKKTGEKTIISETTKQPYFDSNFYPQLIRWLPLNDYYSAVISIFDYNPHAKTGVISATIKNVQKTSINLNGEKKQVWKIQTTDEISNNSVVSTYYLDYKTRKLLKQDIDASGRKMVMLLNE</sequence>
<organism evidence="3 4">
    <name type="scientific">Tenacibaculum discolor</name>
    <dbReference type="NCBI Taxonomy" id="361581"/>
    <lineage>
        <taxon>Bacteria</taxon>
        <taxon>Pseudomonadati</taxon>
        <taxon>Bacteroidota</taxon>
        <taxon>Flavobacteriia</taxon>
        <taxon>Flavobacteriales</taxon>
        <taxon>Flavobacteriaceae</taxon>
        <taxon>Tenacibaculum</taxon>
    </lineage>
</organism>
<keyword evidence="5" id="KW-1185">Reference proteome</keyword>
<dbReference type="Proteomes" id="UP000222163">
    <property type="component" value="Unassembled WGS sequence"/>
</dbReference>
<keyword evidence="1" id="KW-0732">Signal</keyword>
<proteinExistence type="predicted"/>
<dbReference type="AlphaFoldDB" id="A0A2G1BRA9"/>
<reference evidence="3" key="2">
    <citation type="submission" date="2017-10" db="EMBL/GenBank/DDBJ databases">
        <authorList>
            <person name="Enke T.N."/>
            <person name="Cordero O.X."/>
        </authorList>
    </citation>
    <scope>NUCLEOTIDE SEQUENCE</scope>
    <source>
        <strain evidence="3">4G03</strain>
    </source>
</reference>
<evidence type="ECO:0000313" key="5">
    <source>
        <dbReference type="Proteomes" id="UP001242342"/>
    </source>
</evidence>
<feature type="chain" id="PRO_5013699547" description="DUF3108 domain-containing protein" evidence="1">
    <location>
        <begin position="22"/>
        <end position="246"/>
    </location>
</feature>
<accession>A0A2G1BRA9</accession>
<dbReference type="RefSeq" id="WP_099216382.1">
    <property type="nucleotide sequence ID" value="NZ_JAUYVU010000003.1"/>
</dbReference>
<evidence type="ECO:0000313" key="2">
    <source>
        <dbReference type="EMBL" id="MDP2540899.1"/>
    </source>
</evidence>
<evidence type="ECO:0000313" key="4">
    <source>
        <dbReference type="Proteomes" id="UP000222163"/>
    </source>
</evidence>
<dbReference type="EMBL" id="JAUYVU010000003">
    <property type="protein sequence ID" value="MDP2540899.1"/>
    <property type="molecule type" value="Genomic_DNA"/>
</dbReference>